<gene>
    <name evidence="7" type="ORF">AXG93_4874s1350</name>
</gene>
<evidence type="ECO:0000313" key="7">
    <source>
        <dbReference type="EMBL" id="OAE31770.1"/>
    </source>
</evidence>
<dbReference type="GO" id="GO:0005777">
    <property type="term" value="C:peroxisome"/>
    <property type="evidence" value="ECO:0007669"/>
    <property type="project" value="TreeGrafter"/>
</dbReference>
<comment type="catalytic activity">
    <reaction evidence="2">
        <text>a (3E)-enoyl-CoA = a 4-saturated (2E)-enoyl-CoA</text>
        <dbReference type="Rhea" id="RHEA:45228"/>
        <dbReference type="ChEBI" id="CHEBI:58521"/>
        <dbReference type="ChEBI" id="CHEBI:85097"/>
        <dbReference type="EC" id="5.3.3.8"/>
    </reaction>
</comment>
<evidence type="ECO:0000256" key="4">
    <source>
        <dbReference type="ARBA" id="ARBA00005254"/>
    </source>
</evidence>
<reference evidence="7" key="1">
    <citation type="submission" date="2016-03" db="EMBL/GenBank/DDBJ databases">
        <title>Mechanisms controlling the formation of the plant cell surface in tip-growing cells are functionally conserved among land plants.</title>
        <authorList>
            <person name="Honkanen S."/>
            <person name="Jones V.A."/>
            <person name="Morieri G."/>
            <person name="Champion C."/>
            <person name="Hetherington A.J."/>
            <person name="Kelly S."/>
            <person name="Saint-Marcoux D."/>
            <person name="Proust H."/>
            <person name="Prescott H."/>
            <person name="Dolan L."/>
        </authorList>
    </citation>
    <scope>NUCLEOTIDE SEQUENCE [LARGE SCALE GENOMIC DNA]</scope>
    <source>
        <tissue evidence="7">Whole gametophyte</tissue>
    </source>
</reference>
<keyword evidence="6" id="KW-0443">Lipid metabolism</keyword>
<name>A0A176WEY2_MARPO</name>
<dbReference type="CDD" id="cd06558">
    <property type="entry name" value="crotonase-like"/>
    <property type="match status" value="1"/>
</dbReference>
<dbReference type="InterPro" id="IPR001753">
    <property type="entry name" value="Enoyl-CoA_hydra/iso"/>
</dbReference>
<sequence length="356" mass="39952">MWVVRKEDEGAARSQQQPLVTLQKLGRVYVMTLIGDGEHRLDETLMEKMIAALNAVQLDEDAAALVTTNEGRFYSNGFNLNWIREEQKKAKSSNLFGRLLATLIGMSVPTIAAICGHASAGGLILAMAHDHRFMASDRGFLYMSEMDVQVRISTGILNLLRASMSPKAFKDNILLAKKQKASDAQALGIVDSVHENASATLQAAINFATELTQRNWNRTFYRTMRLDLKPGLLDSLLNVERQHYVTHRRHRCGPHSWSYELPTFPSVDYEGIGSEVLDLLTFSDRFEAKALRVVDIVPNELSNSTFFASVEQGSDKRVLKKVIYFGTVINKQDDLKKEMLHIICDEATATSEWLVD</sequence>
<dbReference type="SUPFAM" id="SSF52096">
    <property type="entry name" value="ClpP/crotonase"/>
    <property type="match status" value="1"/>
</dbReference>
<dbReference type="GO" id="GO:0004165">
    <property type="term" value="F:delta(3)-delta(2)-enoyl-CoA isomerase activity"/>
    <property type="evidence" value="ECO:0007669"/>
    <property type="project" value="UniProtKB-EC"/>
</dbReference>
<dbReference type="PANTHER" id="PTHR11941:SF168">
    <property type="match status" value="1"/>
</dbReference>
<dbReference type="AlphaFoldDB" id="A0A176WEY2"/>
<dbReference type="FunFam" id="3.90.226.10:FF:000049">
    <property type="entry name" value="Enoyl-CoA delta isomerase 3"/>
    <property type="match status" value="1"/>
</dbReference>
<dbReference type="InterPro" id="IPR029045">
    <property type="entry name" value="ClpP/crotonase-like_dom_sf"/>
</dbReference>
<evidence type="ECO:0000256" key="3">
    <source>
        <dbReference type="ARBA" id="ARBA00005005"/>
    </source>
</evidence>
<proteinExistence type="inferred from homology"/>
<protein>
    <recommendedName>
        <fullName evidence="5">Delta(3)-Delta(2)-enoyl-CoA isomerase</fullName>
        <ecNumber evidence="5">5.3.3.8</ecNumber>
    </recommendedName>
</protein>
<dbReference type="Proteomes" id="UP000077202">
    <property type="component" value="Unassembled WGS sequence"/>
</dbReference>
<comment type="pathway">
    <text evidence="3">Lipid metabolism; fatty acid beta-oxidation.</text>
</comment>
<dbReference type="Gene3D" id="3.90.226.10">
    <property type="entry name" value="2-enoyl-CoA Hydratase, Chain A, domain 1"/>
    <property type="match status" value="1"/>
</dbReference>
<evidence type="ECO:0000256" key="6">
    <source>
        <dbReference type="ARBA" id="ARBA00023098"/>
    </source>
</evidence>
<evidence type="ECO:0000256" key="2">
    <source>
        <dbReference type="ARBA" id="ARBA00000765"/>
    </source>
</evidence>
<evidence type="ECO:0000256" key="5">
    <source>
        <dbReference type="ARBA" id="ARBA00012064"/>
    </source>
</evidence>
<organism evidence="7 8">
    <name type="scientific">Marchantia polymorpha subsp. ruderalis</name>
    <dbReference type="NCBI Taxonomy" id="1480154"/>
    <lineage>
        <taxon>Eukaryota</taxon>
        <taxon>Viridiplantae</taxon>
        <taxon>Streptophyta</taxon>
        <taxon>Embryophyta</taxon>
        <taxon>Marchantiophyta</taxon>
        <taxon>Marchantiopsida</taxon>
        <taxon>Marchantiidae</taxon>
        <taxon>Marchantiales</taxon>
        <taxon>Marchantiaceae</taxon>
        <taxon>Marchantia</taxon>
    </lineage>
</organism>
<dbReference type="EC" id="5.3.3.8" evidence="5"/>
<dbReference type="GO" id="GO:0006635">
    <property type="term" value="P:fatty acid beta-oxidation"/>
    <property type="evidence" value="ECO:0007669"/>
    <property type="project" value="TreeGrafter"/>
</dbReference>
<comment type="catalytic activity">
    <reaction evidence="1">
        <text>a (3Z)-enoyl-CoA = a 4-saturated (2E)-enoyl-CoA</text>
        <dbReference type="Rhea" id="RHEA:45900"/>
        <dbReference type="ChEBI" id="CHEBI:85097"/>
        <dbReference type="ChEBI" id="CHEBI:85489"/>
        <dbReference type="EC" id="5.3.3.8"/>
    </reaction>
</comment>
<dbReference type="Pfam" id="PF00378">
    <property type="entry name" value="ECH_1"/>
    <property type="match status" value="1"/>
</dbReference>
<comment type="caution">
    <text evidence="7">The sequence shown here is derived from an EMBL/GenBank/DDBJ whole genome shotgun (WGS) entry which is preliminary data.</text>
</comment>
<accession>A0A176WEY2</accession>
<evidence type="ECO:0000256" key="1">
    <source>
        <dbReference type="ARBA" id="ARBA00000452"/>
    </source>
</evidence>
<dbReference type="EMBL" id="LVLJ01000985">
    <property type="protein sequence ID" value="OAE31770.1"/>
    <property type="molecule type" value="Genomic_DNA"/>
</dbReference>
<keyword evidence="8" id="KW-1185">Reference proteome</keyword>
<evidence type="ECO:0000313" key="8">
    <source>
        <dbReference type="Proteomes" id="UP000077202"/>
    </source>
</evidence>
<comment type="similarity">
    <text evidence="4">Belongs to the enoyl-CoA hydratase/isomerase family.</text>
</comment>
<dbReference type="PANTHER" id="PTHR11941">
    <property type="entry name" value="ENOYL-COA HYDRATASE-RELATED"/>
    <property type="match status" value="1"/>
</dbReference>